<evidence type="ECO:0000313" key="2">
    <source>
        <dbReference type="EMBL" id="KAK3316252.1"/>
    </source>
</evidence>
<reference evidence="2" key="1">
    <citation type="journal article" date="2023" name="Mol. Phylogenet. Evol.">
        <title>Genome-scale phylogeny and comparative genomics of the fungal order Sordariales.</title>
        <authorList>
            <person name="Hensen N."/>
            <person name="Bonometti L."/>
            <person name="Westerberg I."/>
            <person name="Brannstrom I.O."/>
            <person name="Guillou S."/>
            <person name="Cros-Aarteil S."/>
            <person name="Calhoun S."/>
            <person name="Haridas S."/>
            <person name="Kuo A."/>
            <person name="Mondo S."/>
            <person name="Pangilinan J."/>
            <person name="Riley R."/>
            <person name="LaButti K."/>
            <person name="Andreopoulos B."/>
            <person name="Lipzen A."/>
            <person name="Chen C."/>
            <person name="Yan M."/>
            <person name="Daum C."/>
            <person name="Ng V."/>
            <person name="Clum A."/>
            <person name="Steindorff A."/>
            <person name="Ohm R.A."/>
            <person name="Martin F."/>
            <person name="Silar P."/>
            <person name="Natvig D.O."/>
            <person name="Lalanne C."/>
            <person name="Gautier V."/>
            <person name="Ament-Velasquez S.L."/>
            <person name="Kruys A."/>
            <person name="Hutchinson M.I."/>
            <person name="Powell A.J."/>
            <person name="Barry K."/>
            <person name="Miller A.N."/>
            <person name="Grigoriev I.V."/>
            <person name="Debuchy R."/>
            <person name="Gladieux P."/>
            <person name="Hiltunen Thoren M."/>
            <person name="Johannesson H."/>
        </authorList>
    </citation>
    <scope>NUCLEOTIDE SEQUENCE</scope>
    <source>
        <strain evidence="2">CBS 118394</strain>
    </source>
</reference>
<organism evidence="2 3">
    <name type="scientific">Apodospora peruviana</name>
    <dbReference type="NCBI Taxonomy" id="516989"/>
    <lineage>
        <taxon>Eukaryota</taxon>
        <taxon>Fungi</taxon>
        <taxon>Dikarya</taxon>
        <taxon>Ascomycota</taxon>
        <taxon>Pezizomycotina</taxon>
        <taxon>Sordariomycetes</taxon>
        <taxon>Sordariomycetidae</taxon>
        <taxon>Sordariales</taxon>
        <taxon>Lasiosphaeriaceae</taxon>
        <taxon>Apodospora</taxon>
    </lineage>
</organism>
<feature type="region of interest" description="Disordered" evidence="1">
    <location>
        <begin position="115"/>
        <end position="134"/>
    </location>
</feature>
<name>A0AAE0I0H0_9PEZI</name>
<proteinExistence type="predicted"/>
<dbReference type="Proteomes" id="UP001283341">
    <property type="component" value="Unassembled WGS sequence"/>
</dbReference>
<protein>
    <submittedName>
        <fullName evidence="2">Uncharacterized protein</fullName>
    </submittedName>
</protein>
<keyword evidence="3" id="KW-1185">Reference proteome</keyword>
<dbReference type="EMBL" id="JAUEDM010000005">
    <property type="protein sequence ID" value="KAK3316252.1"/>
    <property type="molecule type" value="Genomic_DNA"/>
</dbReference>
<comment type="caution">
    <text evidence="2">The sequence shown here is derived from an EMBL/GenBank/DDBJ whole genome shotgun (WGS) entry which is preliminary data.</text>
</comment>
<gene>
    <name evidence="2" type="ORF">B0H66DRAFT_287869</name>
</gene>
<sequence>MSSFLLMNFSFRPVSFHLLFPFLTPKTTGTKPFLVSNRHRRCWMPLIPRMPSSLTWDEPDPHDARNRRTGMKKRMLTVSQHLEHRTGIFPCTANGLRPALAALASFLHVHGCPSPTAPAAQQQRDDDGSPSESDPCKIKTWLAHSTLSRLLYVPRTQDCRRTARSTVTVREALLLFSLTWSFLSLPQDDKMERDPSGSPLLSFFPRLCLIICSVAAGRWQR</sequence>
<dbReference type="AlphaFoldDB" id="A0AAE0I0H0"/>
<reference evidence="2" key="2">
    <citation type="submission" date="2023-06" db="EMBL/GenBank/DDBJ databases">
        <authorList>
            <consortium name="Lawrence Berkeley National Laboratory"/>
            <person name="Haridas S."/>
            <person name="Hensen N."/>
            <person name="Bonometti L."/>
            <person name="Westerberg I."/>
            <person name="Brannstrom I.O."/>
            <person name="Guillou S."/>
            <person name="Cros-Aarteil S."/>
            <person name="Calhoun S."/>
            <person name="Kuo A."/>
            <person name="Mondo S."/>
            <person name="Pangilinan J."/>
            <person name="Riley R."/>
            <person name="Labutti K."/>
            <person name="Andreopoulos B."/>
            <person name="Lipzen A."/>
            <person name="Chen C."/>
            <person name="Yanf M."/>
            <person name="Daum C."/>
            <person name="Ng V."/>
            <person name="Clum A."/>
            <person name="Steindorff A."/>
            <person name="Ohm R."/>
            <person name="Martin F."/>
            <person name="Silar P."/>
            <person name="Natvig D."/>
            <person name="Lalanne C."/>
            <person name="Gautier V."/>
            <person name="Ament-Velasquez S.L."/>
            <person name="Kruys A."/>
            <person name="Hutchinson M.I."/>
            <person name="Powell A.J."/>
            <person name="Barry K."/>
            <person name="Miller A.N."/>
            <person name="Grigoriev I.V."/>
            <person name="Debuchy R."/>
            <person name="Gladieux P."/>
            <person name="Thoren M.H."/>
            <person name="Johannesson H."/>
        </authorList>
    </citation>
    <scope>NUCLEOTIDE SEQUENCE</scope>
    <source>
        <strain evidence="2">CBS 118394</strain>
    </source>
</reference>
<accession>A0AAE0I0H0</accession>
<evidence type="ECO:0000256" key="1">
    <source>
        <dbReference type="SAM" id="MobiDB-lite"/>
    </source>
</evidence>
<evidence type="ECO:0000313" key="3">
    <source>
        <dbReference type="Proteomes" id="UP001283341"/>
    </source>
</evidence>